<dbReference type="EMBL" id="SIRL01000009">
    <property type="protein sequence ID" value="TBN49059.1"/>
    <property type="molecule type" value="Genomic_DNA"/>
</dbReference>
<feature type="transmembrane region" description="Helical" evidence="1">
    <location>
        <begin position="146"/>
        <end position="168"/>
    </location>
</feature>
<evidence type="ECO:0000256" key="1">
    <source>
        <dbReference type="SAM" id="Phobius"/>
    </source>
</evidence>
<organism evidence="3 4">
    <name type="scientific">Paracoccus sediminis</name>
    <dbReference type="NCBI Taxonomy" id="1214787"/>
    <lineage>
        <taxon>Bacteria</taxon>
        <taxon>Pseudomonadati</taxon>
        <taxon>Pseudomonadota</taxon>
        <taxon>Alphaproteobacteria</taxon>
        <taxon>Rhodobacterales</taxon>
        <taxon>Paracoccaceae</taxon>
        <taxon>Paracoccus</taxon>
    </lineage>
</organism>
<evidence type="ECO:0000313" key="3">
    <source>
        <dbReference type="EMBL" id="TBN49059.1"/>
    </source>
</evidence>
<evidence type="ECO:0000259" key="2">
    <source>
        <dbReference type="SMART" id="SM00014"/>
    </source>
</evidence>
<keyword evidence="1" id="KW-0472">Membrane</keyword>
<dbReference type="Proteomes" id="UP000292859">
    <property type="component" value="Unassembled WGS sequence"/>
</dbReference>
<dbReference type="SUPFAM" id="SSF48317">
    <property type="entry name" value="Acid phosphatase/Vanadium-dependent haloperoxidase"/>
    <property type="match status" value="1"/>
</dbReference>
<dbReference type="PANTHER" id="PTHR14969">
    <property type="entry name" value="SPHINGOSINE-1-PHOSPHATE PHOSPHOHYDROLASE"/>
    <property type="match status" value="1"/>
</dbReference>
<dbReference type="Pfam" id="PF01569">
    <property type="entry name" value="PAP2"/>
    <property type="match status" value="1"/>
</dbReference>
<dbReference type="InterPro" id="IPR036938">
    <property type="entry name" value="PAP2/HPO_sf"/>
</dbReference>
<dbReference type="CDD" id="cd01610">
    <property type="entry name" value="PAP2_like"/>
    <property type="match status" value="1"/>
</dbReference>
<keyword evidence="1" id="KW-1133">Transmembrane helix</keyword>
<evidence type="ECO:0000313" key="4">
    <source>
        <dbReference type="Proteomes" id="UP000292859"/>
    </source>
</evidence>
<dbReference type="InterPro" id="IPR000326">
    <property type="entry name" value="PAP2/HPO"/>
</dbReference>
<feature type="transmembrane region" description="Helical" evidence="1">
    <location>
        <begin position="20"/>
        <end position="35"/>
    </location>
</feature>
<proteinExistence type="predicted"/>
<feature type="transmembrane region" description="Helical" evidence="1">
    <location>
        <begin position="98"/>
        <end position="115"/>
    </location>
</feature>
<name>A0ABY1YK16_9RHOB</name>
<protein>
    <submittedName>
        <fullName evidence="3">Phosphatase PAP2 family protein</fullName>
    </submittedName>
</protein>
<reference evidence="3 4" key="1">
    <citation type="submission" date="2019-02" db="EMBL/GenBank/DDBJ databases">
        <authorList>
            <person name="Zhang G."/>
        </authorList>
    </citation>
    <scope>NUCLEOTIDE SEQUENCE [LARGE SCALE GENOMIC DNA]</scope>
    <source>
        <strain evidence="3 4">CMB17</strain>
    </source>
</reference>
<keyword evidence="1" id="KW-0812">Transmembrane</keyword>
<keyword evidence="4" id="KW-1185">Reference proteome</keyword>
<dbReference type="SMART" id="SM00014">
    <property type="entry name" value="acidPPc"/>
    <property type="match status" value="1"/>
</dbReference>
<gene>
    <name evidence="3" type="ORF">EYF88_13200</name>
</gene>
<feature type="transmembrane region" description="Helical" evidence="1">
    <location>
        <begin position="47"/>
        <end position="65"/>
    </location>
</feature>
<dbReference type="RefSeq" id="WP_089388397.1">
    <property type="nucleotide sequence ID" value="NZ_FZNM01000008.1"/>
</dbReference>
<accession>A0ABY1YK16</accession>
<feature type="transmembrane region" description="Helical" evidence="1">
    <location>
        <begin position="122"/>
        <end position="140"/>
    </location>
</feature>
<sequence>MNDFPFANNLINKIANAHEVKGLVSAIIFWFLWFYPSKGDGRHRSKLWAVLFTTVVSITLGRILANSLPFRPRPRANPEVVGSAISQNSFFEDWSSMPSDHAIMFFALATGFFLISRKVGLLAFAHAALIVCLPRLLLGLHYLSDILVGAAIGVMLSILLVPLVSRVLDARFNQDRYPDYLVYPFLFFVTYSFATMFNGIREFGGIAKTLIKQIL</sequence>
<comment type="caution">
    <text evidence="3">The sequence shown here is derived from an EMBL/GenBank/DDBJ whole genome shotgun (WGS) entry which is preliminary data.</text>
</comment>
<dbReference type="Gene3D" id="1.20.144.10">
    <property type="entry name" value="Phosphatidic acid phosphatase type 2/haloperoxidase"/>
    <property type="match status" value="1"/>
</dbReference>
<dbReference type="PANTHER" id="PTHR14969:SF13">
    <property type="entry name" value="AT30094P"/>
    <property type="match status" value="1"/>
</dbReference>
<feature type="transmembrane region" description="Helical" evidence="1">
    <location>
        <begin position="180"/>
        <end position="200"/>
    </location>
</feature>
<feature type="domain" description="Phosphatidic acid phosphatase type 2/haloperoxidase" evidence="2">
    <location>
        <begin position="47"/>
        <end position="161"/>
    </location>
</feature>